<dbReference type="EMBL" id="FOAT01000009">
    <property type="protein sequence ID" value="SEK97805.1"/>
    <property type="molecule type" value="Genomic_DNA"/>
</dbReference>
<dbReference type="Pfam" id="PF09820">
    <property type="entry name" value="AAA-ATPase_like"/>
    <property type="match status" value="1"/>
</dbReference>
<evidence type="ECO:0000313" key="2">
    <source>
        <dbReference type="EMBL" id="SEK97805.1"/>
    </source>
</evidence>
<gene>
    <name evidence="2" type="ORF">SAMN05216469_10910</name>
</gene>
<sequence>MNSEIYVDKSELIKQINKILDTENRFVCVSRPRRFGKSMAANMLTAYYSCGCDSRDMFAPLKISSYDSFEKHLNKYNVIHMNMIVFLNNGDSIAENLDYLSRILIYEIKNENEEVDCFDRDDLVTVLGDVFAETGKQFIFIIDEWDCVFRIKKYSADDRNKYLIFLRNLLKDKSYVALAYMTGILPIKKNGFNSSLNMFSEISMISADRYAEFTGITDDEVRALCKEYSTSFEDIKRLFNGYFLEGISIYNPLSVIESIRNNKISNYWTKTETYDALKVYIQADFDGLHDKVTRMIAGEKIEVNTAKFQNDMTTFASADDILTLLVHLGYLTYEAFGKNALGRGLVWIPNAEVQQEFINCIED</sequence>
<dbReference type="PANTHER" id="PTHR34825:SF1">
    <property type="entry name" value="AAA-ATPASE-LIKE DOMAIN-CONTAINING PROTEIN"/>
    <property type="match status" value="1"/>
</dbReference>
<reference evidence="2 3" key="1">
    <citation type="submission" date="2016-10" db="EMBL/GenBank/DDBJ databases">
        <authorList>
            <person name="de Groot N.N."/>
        </authorList>
    </citation>
    <scope>NUCLEOTIDE SEQUENCE [LARGE SCALE GENOMIC DNA]</scope>
    <source>
        <strain evidence="2 3">KH2T6</strain>
    </source>
</reference>
<evidence type="ECO:0000313" key="3">
    <source>
        <dbReference type="Proteomes" id="UP000186015"/>
    </source>
</evidence>
<dbReference type="AlphaFoldDB" id="A0A1H7LH37"/>
<proteinExistence type="predicted"/>
<protein>
    <submittedName>
        <fullName evidence="2">Predicted AAA-ATPase</fullName>
    </submittedName>
</protein>
<evidence type="ECO:0000259" key="1">
    <source>
        <dbReference type="Pfam" id="PF09820"/>
    </source>
</evidence>
<dbReference type="Proteomes" id="UP000186015">
    <property type="component" value="Unassembled WGS sequence"/>
</dbReference>
<dbReference type="PANTHER" id="PTHR34825">
    <property type="entry name" value="CONSERVED PROTEIN, WITH A WEAK D-GALACTARATE DEHYDRATASE/ALTRONATE HYDROLASE DOMAIN"/>
    <property type="match status" value="1"/>
</dbReference>
<accession>A0A1H7LH37</accession>
<dbReference type="SUPFAM" id="SSF52540">
    <property type="entry name" value="P-loop containing nucleoside triphosphate hydrolases"/>
    <property type="match status" value="1"/>
</dbReference>
<feature type="domain" description="AAA-ATPase-like" evidence="1">
    <location>
        <begin position="4"/>
        <end position="191"/>
    </location>
</feature>
<dbReference type="InterPro" id="IPR027417">
    <property type="entry name" value="P-loop_NTPase"/>
</dbReference>
<organism evidence="2 3">
    <name type="scientific">Ruminococcus albus</name>
    <dbReference type="NCBI Taxonomy" id="1264"/>
    <lineage>
        <taxon>Bacteria</taxon>
        <taxon>Bacillati</taxon>
        <taxon>Bacillota</taxon>
        <taxon>Clostridia</taxon>
        <taxon>Eubacteriales</taxon>
        <taxon>Oscillospiraceae</taxon>
        <taxon>Ruminococcus</taxon>
    </lineage>
</organism>
<dbReference type="InterPro" id="IPR018631">
    <property type="entry name" value="AAA-ATPase-like_dom"/>
</dbReference>
<name>A0A1H7LH37_RUMAL</name>
<dbReference type="Gene3D" id="3.40.50.300">
    <property type="entry name" value="P-loop containing nucleotide triphosphate hydrolases"/>
    <property type="match status" value="1"/>
</dbReference>